<dbReference type="AlphaFoldDB" id="A0AAV0HWR2"/>
<keyword evidence="4" id="KW-1185">Reference proteome</keyword>
<proteinExistence type="predicted"/>
<evidence type="ECO:0000313" key="4">
    <source>
        <dbReference type="Proteomes" id="UP001154282"/>
    </source>
</evidence>
<sequence length="600" mass="66994">MANRLDDLEDDVVVEILSRLPVRTLCQLKSVCSRWNAIISSPYLVSTHLKNYTNGPAGDAYQTLMVYDSNRYLKPKIVQFEFDPDGDVSQICYLDSIMPILAGPCNGVYLLGFRETEGHVFLWNPATGSLSSKIPLPRTANDSFGVDSFGFGLHNTVADDFKIVVIRQVCPLGDWPYYPREQPRTGCWSSPEFPSQVMVYTLGTGTWRVLEEFRHPLEIVGFTKDYRYLNGFYFWLCAPPVAALAFDLRSDVFRVIDDPIPVTFNGQYDKGMKQLFLYKNSLALCIMQEGSSGVGGFDMWLLSEQWCWIKHLAIGPFIPKDLVAVGCWRNKQIIVRTVDRTEEQNDTNLLLFDPATQGMKVLILDCLPSGVHYYRDSLVNVSNSSGWFSTTVIVTNTRNFHLDQGNIDIVIKGYGGISGAVFTETYHVLLHGSFSMLLIFLAIGIPVLCTAVMYFVRDCPQSSTSRLYASLCCDSNSFCVSLLRQLPYGGGSSMEPAIEQNIWTFAAALPLLFAVVSAASILRLVYRNFVGFLTPWKSGGHSEVSTSVMVNTLDDMEEHLAGASAFSSIVSFVLTLRIKPVYETLYAGGSFRLPRTSDDQ</sequence>
<dbReference type="EMBL" id="CAMGYJ010000003">
    <property type="protein sequence ID" value="CAI0388854.1"/>
    <property type="molecule type" value="Genomic_DNA"/>
</dbReference>
<dbReference type="Pfam" id="PF00646">
    <property type="entry name" value="F-box"/>
    <property type="match status" value="1"/>
</dbReference>
<keyword evidence="1" id="KW-0812">Transmembrane</keyword>
<dbReference type="PANTHER" id="PTHR31672">
    <property type="entry name" value="BNACNNG10540D PROTEIN"/>
    <property type="match status" value="1"/>
</dbReference>
<dbReference type="SUPFAM" id="SSF81383">
    <property type="entry name" value="F-box domain"/>
    <property type="match status" value="1"/>
</dbReference>
<dbReference type="Proteomes" id="UP001154282">
    <property type="component" value="Unassembled WGS sequence"/>
</dbReference>
<dbReference type="InterPro" id="IPR050796">
    <property type="entry name" value="SCF_F-box_component"/>
</dbReference>
<feature type="domain" description="F-box" evidence="2">
    <location>
        <begin position="2"/>
        <end position="52"/>
    </location>
</feature>
<protein>
    <recommendedName>
        <fullName evidence="2">F-box domain-containing protein</fullName>
    </recommendedName>
</protein>
<dbReference type="PANTHER" id="PTHR31672:SF13">
    <property type="entry name" value="F-BOX PROTEIN CPR30-LIKE"/>
    <property type="match status" value="1"/>
</dbReference>
<reference evidence="3" key="1">
    <citation type="submission" date="2022-08" db="EMBL/GenBank/DDBJ databases">
        <authorList>
            <person name="Gutierrez-Valencia J."/>
        </authorList>
    </citation>
    <scope>NUCLEOTIDE SEQUENCE</scope>
</reference>
<dbReference type="InterPro" id="IPR036047">
    <property type="entry name" value="F-box-like_dom_sf"/>
</dbReference>
<keyword evidence="1" id="KW-0472">Membrane</keyword>
<dbReference type="InterPro" id="IPR001810">
    <property type="entry name" value="F-box_dom"/>
</dbReference>
<gene>
    <name evidence="3" type="ORF">LITE_LOCUS6004</name>
</gene>
<dbReference type="InterPro" id="IPR013187">
    <property type="entry name" value="F-box-assoc_dom_typ3"/>
</dbReference>
<feature type="transmembrane region" description="Helical" evidence="1">
    <location>
        <begin position="502"/>
        <end position="526"/>
    </location>
</feature>
<accession>A0AAV0HWR2</accession>
<dbReference type="Pfam" id="PF06813">
    <property type="entry name" value="Nodulin-like"/>
    <property type="match status" value="1"/>
</dbReference>
<name>A0AAV0HWR2_9ROSI</name>
<dbReference type="SMART" id="SM00256">
    <property type="entry name" value="FBOX"/>
    <property type="match status" value="1"/>
</dbReference>
<dbReference type="PROSITE" id="PS50181">
    <property type="entry name" value="FBOX"/>
    <property type="match status" value="1"/>
</dbReference>
<organism evidence="3 4">
    <name type="scientific">Linum tenue</name>
    <dbReference type="NCBI Taxonomy" id="586396"/>
    <lineage>
        <taxon>Eukaryota</taxon>
        <taxon>Viridiplantae</taxon>
        <taxon>Streptophyta</taxon>
        <taxon>Embryophyta</taxon>
        <taxon>Tracheophyta</taxon>
        <taxon>Spermatophyta</taxon>
        <taxon>Magnoliopsida</taxon>
        <taxon>eudicotyledons</taxon>
        <taxon>Gunneridae</taxon>
        <taxon>Pentapetalae</taxon>
        <taxon>rosids</taxon>
        <taxon>fabids</taxon>
        <taxon>Malpighiales</taxon>
        <taxon>Linaceae</taxon>
        <taxon>Linum</taxon>
    </lineage>
</organism>
<dbReference type="InterPro" id="IPR010658">
    <property type="entry name" value="Nodulin-like"/>
</dbReference>
<feature type="transmembrane region" description="Helical" evidence="1">
    <location>
        <begin position="434"/>
        <end position="456"/>
    </location>
</feature>
<evidence type="ECO:0000256" key="1">
    <source>
        <dbReference type="SAM" id="Phobius"/>
    </source>
</evidence>
<dbReference type="Gene3D" id="1.20.1280.50">
    <property type="match status" value="1"/>
</dbReference>
<evidence type="ECO:0000313" key="3">
    <source>
        <dbReference type="EMBL" id="CAI0388854.1"/>
    </source>
</evidence>
<evidence type="ECO:0000259" key="2">
    <source>
        <dbReference type="PROSITE" id="PS50181"/>
    </source>
</evidence>
<keyword evidence="1" id="KW-1133">Transmembrane helix</keyword>
<comment type="caution">
    <text evidence="3">The sequence shown here is derived from an EMBL/GenBank/DDBJ whole genome shotgun (WGS) entry which is preliminary data.</text>
</comment>
<dbReference type="Pfam" id="PF08268">
    <property type="entry name" value="FBA_3"/>
    <property type="match status" value="1"/>
</dbReference>
<dbReference type="CDD" id="cd22157">
    <property type="entry name" value="F-box_AtFBW1-like"/>
    <property type="match status" value="1"/>
</dbReference>